<dbReference type="Pfam" id="PF00583">
    <property type="entry name" value="Acetyltransf_1"/>
    <property type="match status" value="1"/>
</dbReference>
<dbReference type="Gene3D" id="3.40.630.30">
    <property type="match status" value="1"/>
</dbReference>
<dbReference type="AlphaFoldDB" id="A0A939ECB2"/>
<name>A0A939ECB2_9HYPH</name>
<sequence length="175" mass="19023">MPVDMDLRPSVAEDLPSLEKLYAAAFPEEDLVPLLRHLLEETDGVLSLVAVSKNEPVGHVIFTKCAVEPGRTTVALLGPLCAAPAFQKQGVGSRLVRAGLEAVRAWEAAQVLVLGDPKYYGRFGFLPGSRITPPYDLPKEWAAAWQYLELASGTAQESGTLRVPSPWQDRALWSA</sequence>
<proteinExistence type="predicted"/>
<dbReference type="PROSITE" id="PS51186">
    <property type="entry name" value="GNAT"/>
    <property type="match status" value="1"/>
</dbReference>
<dbReference type="EMBL" id="JAEKJZ010000001">
    <property type="protein sequence ID" value="MBN9669967.1"/>
    <property type="molecule type" value="Genomic_DNA"/>
</dbReference>
<evidence type="ECO:0000313" key="3">
    <source>
        <dbReference type="Proteomes" id="UP000664096"/>
    </source>
</evidence>
<protein>
    <submittedName>
        <fullName evidence="2">N-acetyltransferase</fullName>
    </submittedName>
</protein>
<evidence type="ECO:0000313" key="2">
    <source>
        <dbReference type="EMBL" id="MBN9669967.1"/>
    </source>
</evidence>
<comment type="caution">
    <text evidence="2">The sequence shown here is derived from an EMBL/GenBank/DDBJ whole genome shotgun (WGS) entry which is preliminary data.</text>
</comment>
<dbReference type="CDD" id="cd04301">
    <property type="entry name" value="NAT_SF"/>
    <property type="match status" value="1"/>
</dbReference>
<dbReference type="GO" id="GO:0016747">
    <property type="term" value="F:acyltransferase activity, transferring groups other than amino-acyl groups"/>
    <property type="evidence" value="ECO:0007669"/>
    <property type="project" value="InterPro"/>
</dbReference>
<dbReference type="Proteomes" id="UP000664096">
    <property type="component" value="Unassembled WGS sequence"/>
</dbReference>
<dbReference type="InterPro" id="IPR000182">
    <property type="entry name" value="GNAT_dom"/>
</dbReference>
<dbReference type="RefSeq" id="WP_207139492.1">
    <property type="nucleotide sequence ID" value="NZ_JAEKJZ010000001.1"/>
</dbReference>
<dbReference type="SUPFAM" id="SSF55729">
    <property type="entry name" value="Acyl-CoA N-acyltransferases (Nat)"/>
    <property type="match status" value="1"/>
</dbReference>
<evidence type="ECO:0000259" key="1">
    <source>
        <dbReference type="PROSITE" id="PS51186"/>
    </source>
</evidence>
<dbReference type="InterPro" id="IPR016181">
    <property type="entry name" value="Acyl_CoA_acyltransferase"/>
</dbReference>
<accession>A0A939ECB2</accession>
<feature type="domain" description="N-acetyltransferase" evidence="1">
    <location>
        <begin position="5"/>
        <end position="144"/>
    </location>
</feature>
<reference evidence="2" key="1">
    <citation type="submission" date="2020-12" db="EMBL/GenBank/DDBJ databases">
        <title>Oil enriched cultivation method for isolating marine PHA-producing bacteria.</title>
        <authorList>
            <person name="Zheng W."/>
            <person name="Yu S."/>
            <person name="Huang Y."/>
        </authorList>
    </citation>
    <scope>NUCLEOTIDE SEQUENCE</scope>
    <source>
        <strain evidence="2">SY-2-12</strain>
    </source>
</reference>
<gene>
    <name evidence="2" type="ORF">JF539_06430</name>
</gene>
<organism evidence="2 3">
    <name type="scientific">Roseibium aggregatum</name>
    <dbReference type="NCBI Taxonomy" id="187304"/>
    <lineage>
        <taxon>Bacteria</taxon>
        <taxon>Pseudomonadati</taxon>
        <taxon>Pseudomonadota</taxon>
        <taxon>Alphaproteobacteria</taxon>
        <taxon>Hyphomicrobiales</taxon>
        <taxon>Stappiaceae</taxon>
        <taxon>Roseibium</taxon>
    </lineage>
</organism>